<evidence type="ECO:0000256" key="1">
    <source>
        <dbReference type="SAM" id="MobiDB-lite"/>
    </source>
</evidence>
<comment type="caution">
    <text evidence="2">The sequence shown here is derived from an EMBL/GenBank/DDBJ whole genome shotgun (WGS) entry which is preliminary data.</text>
</comment>
<feature type="region of interest" description="Disordered" evidence="1">
    <location>
        <begin position="1"/>
        <end position="23"/>
    </location>
</feature>
<gene>
    <name evidence="2" type="ORF">LCGC14_1463040</name>
</gene>
<dbReference type="AlphaFoldDB" id="A0A0F9K0J6"/>
<protein>
    <submittedName>
        <fullName evidence="2">Uncharacterized protein</fullName>
    </submittedName>
</protein>
<sequence length="134" mass="15182">MTKVARRKKTAKKSRRKRTPAGSKKVMLTNENRIFLGEALIGRDSVDARRIMRQLKERISLSEAEMKAMGYQASKDGRLQIWAKPGRAKGFTFSAFELDAIVGGLKKMDQEKNIDDGHLVLWDEFIGKKGDTPE</sequence>
<proteinExistence type="predicted"/>
<feature type="compositionally biased region" description="Basic residues" evidence="1">
    <location>
        <begin position="1"/>
        <end position="19"/>
    </location>
</feature>
<evidence type="ECO:0000313" key="2">
    <source>
        <dbReference type="EMBL" id="KKM68226.1"/>
    </source>
</evidence>
<name>A0A0F9K0J6_9ZZZZ</name>
<reference evidence="2" key="1">
    <citation type="journal article" date="2015" name="Nature">
        <title>Complex archaea that bridge the gap between prokaryotes and eukaryotes.</title>
        <authorList>
            <person name="Spang A."/>
            <person name="Saw J.H."/>
            <person name="Jorgensen S.L."/>
            <person name="Zaremba-Niedzwiedzka K."/>
            <person name="Martijn J."/>
            <person name="Lind A.E."/>
            <person name="van Eijk R."/>
            <person name="Schleper C."/>
            <person name="Guy L."/>
            <person name="Ettema T.J."/>
        </authorList>
    </citation>
    <scope>NUCLEOTIDE SEQUENCE</scope>
</reference>
<organism evidence="2">
    <name type="scientific">marine sediment metagenome</name>
    <dbReference type="NCBI Taxonomy" id="412755"/>
    <lineage>
        <taxon>unclassified sequences</taxon>
        <taxon>metagenomes</taxon>
        <taxon>ecological metagenomes</taxon>
    </lineage>
</organism>
<dbReference type="EMBL" id="LAZR01010207">
    <property type="protein sequence ID" value="KKM68226.1"/>
    <property type="molecule type" value="Genomic_DNA"/>
</dbReference>
<accession>A0A0F9K0J6</accession>